<keyword evidence="17" id="KW-0812">Transmembrane</keyword>
<evidence type="ECO:0000259" key="18">
    <source>
        <dbReference type="Pfam" id="PF04413"/>
    </source>
</evidence>
<evidence type="ECO:0000256" key="14">
    <source>
        <dbReference type="ARBA" id="ARBA00049183"/>
    </source>
</evidence>
<feature type="active site" description="Proton acceptor" evidence="15">
    <location>
        <position position="66"/>
    </location>
</feature>
<comment type="catalytic activity">
    <reaction evidence="13 17">
        <text>alpha-Kdo-(2-&gt;4)-alpha-Kdo-(2-&gt;6)-lipid IVA (E. coli) + CMP-3-deoxy-beta-D-manno-octulosonate = alpha-Kdo-(2-&gt;8)-alpha-Kdo-(2-&gt;4)-alpha-Kdo-(2-&gt;6)-lipid IVA (E. coli) + CMP + H(+)</text>
        <dbReference type="Rhea" id="RHEA:28154"/>
        <dbReference type="ChEBI" id="CHEBI:15378"/>
        <dbReference type="ChEBI" id="CHEBI:60365"/>
        <dbReference type="ChEBI" id="CHEBI:60377"/>
        <dbReference type="ChEBI" id="CHEBI:85987"/>
        <dbReference type="ChEBI" id="CHEBI:86234"/>
        <dbReference type="EC" id="2.4.99.14"/>
    </reaction>
</comment>
<dbReference type="SUPFAM" id="SSF53756">
    <property type="entry name" value="UDP-Glycosyltransferase/glycogen phosphorylase"/>
    <property type="match status" value="1"/>
</dbReference>
<keyword evidence="10" id="KW-0735">Signal-anchor</keyword>
<dbReference type="GO" id="GO:0005886">
    <property type="term" value="C:plasma membrane"/>
    <property type="evidence" value="ECO:0007669"/>
    <property type="project" value="UniProtKB-SubCell"/>
</dbReference>
<organism evidence="19 20">
    <name type="scientific">Parachlamydia acanthamoebae (strain UV7)</name>
    <dbReference type="NCBI Taxonomy" id="765952"/>
    <lineage>
        <taxon>Bacteria</taxon>
        <taxon>Pseudomonadati</taxon>
        <taxon>Chlamydiota</taxon>
        <taxon>Chlamydiia</taxon>
        <taxon>Parachlamydiales</taxon>
        <taxon>Parachlamydiaceae</taxon>
        <taxon>Parachlamydia</taxon>
    </lineage>
</organism>
<dbReference type="RefSeq" id="WP_006340254.1">
    <property type="nucleotide sequence ID" value="NC_015702.1"/>
</dbReference>
<evidence type="ECO:0000256" key="10">
    <source>
        <dbReference type="ARBA" id="ARBA00022968"/>
    </source>
</evidence>
<dbReference type="GO" id="GO:0009244">
    <property type="term" value="P:lipopolysaccharide core region biosynthetic process"/>
    <property type="evidence" value="ECO:0007669"/>
    <property type="project" value="UniProtKB-UniRule"/>
</dbReference>
<evidence type="ECO:0000313" key="20">
    <source>
        <dbReference type="Proteomes" id="UP000000495"/>
    </source>
</evidence>
<keyword evidence="17" id="KW-1133">Transmembrane helix</keyword>
<comment type="similarity">
    <text evidence="3">Belongs to the glycosyltransferase group 1 family. Glycosyltransferase 30 subfamily.</text>
</comment>
<comment type="catalytic activity">
    <reaction evidence="14 17">
        <text>lipid IVA (E. coli) + CMP-3-deoxy-beta-D-manno-octulosonate = alpha-Kdo-(2-&gt;6)-lipid IVA (E. coli) + CMP + H(+)</text>
        <dbReference type="Rhea" id="RHEA:28066"/>
        <dbReference type="ChEBI" id="CHEBI:15378"/>
        <dbReference type="ChEBI" id="CHEBI:58603"/>
        <dbReference type="ChEBI" id="CHEBI:60364"/>
        <dbReference type="ChEBI" id="CHEBI:60377"/>
        <dbReference type="ChEBI" id="CHEBI:85987"/>
        <dbReference type="EC" id="2.4.99.12"/>
    </reaction>
</comment>
<evidence type="ECO:0000256" key="12">
    <source>
        <dbReference type="ARBA" id="ARBA00034401"/>
    </source>
</evidence>
<proteinExistence type="inferred from homology"/>
<evidence type="ECO:0000256" key="13">
    <source>
        <dbReference type="ARBA" id="ARBA00034413"/>
    </source>
</evidence>
<keyword evidence="8 17" id="KW-1003">Cell membrane</keyword>
<evidence type="ECO:0000256" key="3">
    <source>
        <dbReference type="ARBA" id="ARBA00006380"/>
    </source>
</evidence>
<dbReference type="EC" id="2.4.99.14" evidence="6 17"/>
<feature type="domain" description="3-deoxy-D-manno-octulosonic-acid transferase N-terminal" evidence="18">
    <location>
        <begin position="38"/>
        <end position="213"/>
    </location>
</feature>
<comment type="catalytic activity">
    <reaction evidence="12 17">
        <text>alpha-Kdo-(2-&gt;6)-lipid IVA (E. coli) + CMP-3-deoxy-beta-D-manno-octulosonate = alpha-Kdo-(2-&gt;4)-alpha-Kdo-(2-&gt;6)-lipid IVA (E. coli) + CMP + H(+)</text>
        <dbReference type="Rhea" id="RHEA:28062"/>
        <dbReference type="ChEBI" id="CHEBI:15378"/>
        <dbReference type="ChEBI" id="CHEBI:60364"/>
        <dbReference type="ChEBI" id="CHEBI:60365"/>
        <dbReference type="ChEBI" id="CHEBI:60377"/>
        <dbReference type="ChEBI" id="CHEBI:85987"/>
        <dbReference type="EC" id="2.4.99.13"/>
    </reaction>
</comment>
<feature type="site" description="Transition state stabilizer" evidence="16">
    <location>
        <position position="212"/>
    </location>
</feature>
<dbReference type="Gene3D" id="3.40.50.11720">
    <property type="entry name" value="3-Deoxy-D-manno-octulosonic-acid transferase, N-terminal domain"/>
    <property type="match status" value="1"/>
</dbReference>
<dbReference type="HOGENOM" id="CLU_036146_2_0_0"/>
<keyword evidence="11 17" id="KW-0448">Lipopolysaccharide biosynthesis</keyword>
<evidence type="ECO:0000256" key="1">
    <source>
        <dbReference type="ARBA" id="ARBA00004388"/>
    </source>
</evidence>
<name>F8KZN5_PARAV</name>
<keyword evidence="17" id="KW-0472">Membrane</keyword>
<dbReference type="EC" id="2.4.99.13" evidence="5 17"/>
<evidence type="ECO:0000256" key="2">
    <source>
        <dbReference type="ARBA" id="ARBA00004713"/>
    </source>
</evidence>
<evidence type="ECO:0000256" key="6">
    <source>
        <dbReference type="ARBA" id="ARBA00012625"/>
    </source>
</evidence>
<accession>F8KZN5</accession>
<dbReference type="OrthoDB" id="9789797at2"/>
<dbReference type="Proteomes" id="UP000000495">
    <property type="component" value="Chromosome"/>
</dbReference>
<dbReference type="GO" id="GO:0043842">
    <property type="term" value="F:Kdo transferase activity"/>
    <property type="evidence" value="ECO:0007669"/>
    <property type="project" value="UniProtKB-EC"/>
</dbReference>
<evidence type="ECO:0000256" key="15">
    <source>
        <dbReference type="PIRSR" id="PIRSR639901-1"/>
    </source>
</evidence>
<dbReference type="Pfam" id="PF04413">
    <property type="entry name" value="Glycos_transf_N"/>
    <property type="match status" value="1"/>
</dbReference>
<dbReference type="EC" id="2.4.99.12" evidence="4 17"/>
<evidence type="ECO:0000256" key="8">
    <source>
        <dbReference type="ARBA" id="ARBA00022475"/>
    </source>
</evidence>
<keyword evidence="19" id="KW-0328">Glycosyltransferase</keyword>
<evidence type="ECO:0000256" key="7">
    <source>
        <dbReference type="ARBA" id="ARBA00019077"/>
    </source>
</evidence>
<keyword evidence="9 17" id="KW-0808">Transferase</keyword>
<dbReference type="AlphaFoldDB" id="F8KZN5"/>
<evidence type="ECO:0000256" key="11">
    <source>
        <dbReference type="ARBA" id="ARBA00022985"/>
    </source>
</evidence>
<dbReference type="InterPro" id="IPR039901">
    <property type="entry name" value="Kdotransferase"/>
</dbReference>
<evidence type="ECO:0000256" key="9">
    <source>
        <dbReference type="ARBA" id="ARBA00022679"/>
    </source>
</evidence>
<evidence type="ECO:0000256" key="17">
    <source>
        <dbReference type="RuleBase" id="RU365103"/>
    </source>
</evidence>
<dbReference type="GO" id="GO:0009245">
    <property type="term" value="P:lipid A biosynthetic process"/>
    <property type="evidence" value="ECO:0007669"/>
    <property type="project" value="TreeGrafter"/>
</dbReference>
<dbReference type="PANTHER" id="PTHR42755:SF1">
    <property type="entry name" value="3-DEOXY-D-MANNO-OCTULOSONIC ACID TRANSFERASE, MITOCHONDRIAL-RELATED"/>
    <property type="match status" value="1"/>
</dbReference>
<evidence type="ECO:0000256" key="16">
    <source>
        <dbReference type="PIRSR" id="PIRSR639901-2"/>
    </source>
</evidence>
<keyword evidence="20" id="KW-1185">Reference proteome</keyword>
<gene>
    <name evidence="17 19" type="primary">waaA</name>
    <name evidence="19" type="ordered locus">PUV_14320</name>
</gene>
<reference evidence="19 20" key="2">
    <citation type="journal article" date="2011" name="Mol. Biol. Evol.">
        <title>Unity in variety--the pan-genome of the Chlamydiae.</title>
        <authorList>
            <person name="Collingro A."/>
            <person name="Tischler P."/>
            <person name="Weinmaier T."/>
            <person name="Penz T."/>
            <person name="Heinz E."/>
            <person name="Brunham R.C."/>
            <person name="Read T.D."/>
            <person name="Bavoil P.M."/>
            <person name="Sachse K."/>
            <person name="Kahane S."/>
            <person name="Friedman M.G."/>
            <person name="Rattei T."/>
            <person name="Myers G.S."/>
            <person name="Horn M."/>
        </authorList>
    </citation>
    <scope>NUCLEOTIDE SEQUENCE [LARGE SCALE GENOMIC DNA]</scope>
    <source>
        <strain evidence="20">UV7</strain>
    </source>
</reference>
<comment type="function">
    <text evidence="17">Involved in lipopolysaccharide (LPS) biosynthesis. Catalyzes the transfer of 3-deoxy-D-manno-octulosonate (Kdo) residue(s) from CMP-Kdo to lipid IV(A), the tetraacyldisaccharide-1,4'-bisphosphate precursor of lipid A.</text>
</comment>
<dbReference type="EMBL" id="FR872580">
    <property type="protein sequence ID" value="CCB86382.1"/>
    <property type="molecule type" value="Genomic_DNA"/>
</dbReference>
<evidence type="ECO:0000313" key="19">
    <source>
        <dbReference type="EMBL" id="CCB86382.1"/>
    </source>
</evidence>
<dbReference type="eggNOG" id="COG1519">
    <property type="taxonomic scope" value="Bacteria"/>
</dbReference>
<reference key="1">
    <citation type="journal article" date="2011" name="Mol. Biol. Evol.">
        <title>Unity in variety -- the pan-genome of the Chlamydiae.</title>
        <authorList>
            <person name="Collingro A."/>
            <person name="Tischler P."/>
            <person name="Weinmaier T."/>
            <person name="Penz T."/>
            <person name="Heinz E."/>
            <person name="Brunham R.C."/>
            <person name="Read T.D."/>
            <person name="Bavoil P.M."/>
            <person name="Sachse K."/>
            <person name="Kahane S."/>
            <person name="Friedman M.G."/>
            <person name="Rattei T."/>
            <person name="Myers G.S.A."/>
            <person name="Horn M."/>
        </authorList>
    </citation>
    <scope>NUCLEOTIDE SEQUENCE</scope>
    <source>
        <strain>UV7</strain>
    </source>
</reference>
<dbReference type="InterPro" id="IPR038107">
    <property type="entry name" value="Glycos_transf_N_sf"/>
</dbReference>
<dbReference type="Gene3D" id="3.40.50.2000">
    <property type="entry name" value="Glycogen Phosphorylase B"/>
    <property type="match status" value="1"/>
</dbReference>
<comment type="subcellular location">
    <subcellularLocation>
        <location evidence="1">Cell inner membrane</location>
        <topology evidence="1">Single-pass membrane protein</topology>
        <orientation evidence="1">Cytoplasmic side</orientation>
    </subcellularLocation>
    <subcellularLocation>
        <location evidence="17">Cell membrane</location>
    </subcellularLocation>
</comment>
<evidence type="ECO:0000256" key="5">
    <source>
        <dbReference type="ARBA" id="ARBA00012623"/>
    </source>
</evidence>
<comment type="pathway">
    <text evidence="2 17">Bacterial outer membrane biogenesis; LPS core biosynthesis.</text>
</comment>
<evidence type="ECO:0000256" key="4">
    <source>
        <dbReference type="ARBA" id="ARBA00012621"/>
    </source>
</evidence>
<dbReference type="InterPro" id="IPR007507">
    <property type="entry name" value="Glycos_transf_N"/>
</dbReference>
<dbReference type="UniPathway" id="UPA00958"/>
<feature type="site" description="Transition state stabilizer" evidence="16">
    <location>
        <position position="136"/>
    </location>
</feature>
<dbReference type="KEGG" id="puv:PUV_14320"/>
<protein>
    <recommendedName>
        <fullName evidence="7 17">3-deoxy-D-manno-octulosonic acid transferase</fullName>
        <shortName evidence="17">Kdo transferase</shortName>
        <ecNumber evidence="4 17">2.4.99.12</ecNumber>
        <ecNumber evidence="5 17">2.4.99.13</ecNumber>
        <ecNumber evidence="6 17">2.4.99.14</ecNumber>
    </recommendedName>
    <alternativeName>
        <fullName evidence="17">Lipid IV(A) 3-deoxy-D-manno-octulosonic acid transferase</fullName>
    </alternativeName>
</protein>
<feature type="transmembrane region" description="Helical" evidence="17">
    <location>
        <begin position="6"/>
        <end position="26"/>
    </location>
</feature>
<dbReference type="STRING" id="765952.PUV_14320"/>
<dbReference type="PANTHER" id="PTHR42755">
    <property type="entry name" value="3-DEOXY-MANNO-OCTULOSONATE CYTIDYLYLTRANSFERASE"/>
    <property type="match status" value="1"/>
</dbReference>
<sequence>MKKWHVILYECALAIAGVCALPWLIYQAIFKKKYRKSFWKRLGWGFPAIQKEQRTVIWMHAVSVGETKAIIGLARLFKERFSNSLLIISSITETGHEEAQRSLPFADHHVYLPFDFGWMIKPIIKRISPDIVILSETDFWFNFLHQAKQSGAFLSVVNGKLSERSLKRYQMLGSFSLFSLFDLFCLQNTQYQNRFSSLNIPLTKLSVTGNLKCGTMLPRLSEQEIVDWREKLGFSTQDLVLTIGSTHDPEERELLEQLQPLLQKFPQLKILLVPRHPERCEQVAQLLHQSDIPYERYSANASKEQARVLLVDAMGVLLKCYQLSDVAIVAGSFIEKVGGHHILEPSYYEVPVLFGPHMHSQREFEALCLEHGAGLQVNYEDIAHSVEMLLNDEALRKSIGKKGFQLMLELQGAHEVTFKTLQQHLKRI</sequence>